<dbReference type="EMBL" id="MAKX01000013">
    <property type="protein sequence ID" value="OCK42460.1"/>
    <property type="molecule type" value="Genomic_DNA"/>
</dbReference>
<comment type="caution">
    <text evidence="1">The sequence shown here is derived from an EMBL/GenBank/DDBJ whole genome shotgun (WGS) entry which is preliminary data.</text>
</comment>
<proteinExistence type="predicted"/>
<protein>
    <submittedName>
        <fullName evidence="1">Uncharacterized protein</fullName>
    </submittedName>
</protein>
<gene>
    <name evidence="1" type="ORF">BA195_09790</name>
</gene>
<sequence length="88" mass="10539">MKKTIEYSSTRFYVTQKVYEELIINTDLKLKINTSPIKGKHPEGLYLIPNKMARTFIESKQESFNWSIHKNFKQDSIPSELRIYFKHK</sequence>
<dbReference type="OrthoDB" id="9988584at2"/>
<keyword evidence="2" id="KW-1185">Reference proteome</keyword>
<evidence type="ECO:0000313" key="1">
    <source>
        <dbReference type="EMBL" id="OCK42460.1"/>
    </source>
</evidence>
<reference evidence="1 2" key="1">
    <citation type="submission" date="2016-06" db="EMBL/GenBank/DDBJ databases">
        <title>Draft Genome Sequence of Tenacibaculum soleae UCD-KL19.</title>
        <authorList>
            <person name="Eisen J.A."/>
            <person name="Coil D.A."/>
            <person name="Lujan K.M."/>
        </authorList>
    </citation>
    <scope>NUCLEOTIDE SEQUENCE [LARGE SCALE GENOMIC DNA]</scope>
    <source>
        <strain evidence="1 2">UCD-KL19</strain>
    </source>
</reference>
<evidence type="ECO:0000313" key="2">
    <source>
        <dbReference type="Proteomes" id="UP000093186"/>
    </source>
</evidence>
<organism evidence="1 2">
    <name type="scientific">Tenacibaculum soleae</name>
    <dbReference type="NCBI Taxonomy" id="447689"/>
    <lineage>
        <taxon>Bacteria</taxon>
        <taxon>Pseudomonadati</taxon>
        <taxon>Bacteroidota</taxon>
        <taxon>Flavobacteriia</taxon>
        <taxon>Flavobacteriales</taxon>
        <taxon>Flavobacteriaceae</taxon>
        <taxon>Tenacibaculum</taxon>
    </lineage>
</organism>
<dbReference type="STRING" id="447689.BA195_09790"/>
<dbReference type="Proteomes" id="UP000093186">
    <property type="component" value="Unassembled WGS sequence"/>
</dbReference>
<dbReference type="RefSeq" id="WP_068705021.1">
    <property type="nucleotide sequence ID" value="NZ_JAUOSW010000006.1"/>
</dbReference>
<name>A0A1B9XY27_9FLAO</name>
<accession>A0A1B9XY27</accession>
<dbReference type="AlphaFoldDB" id="A0A1B9XY27"/>